<protein>
    <recommendedName>
        <fullName evidence="2">Metallo-beta-lactamase domain-containing protein</fullName>
    </recommendedName>
</protein>
<dbReference type="PaxDb" id="2850-Phatr43667"/>
<dbReference type="KEGG" id="pti:PHATRDRAFT_43667"/>
<dbReference type="OrthoDB" id="40132at2759"/>
<keyword evidence="1" id="KW-0812">Transmembrane</keyword>
<keyword evidence="1" id="KW-1133">Transmembrane helix</keyword>
<dbReference type="Gene3D" id="3.60.15.10">
    <property type="entry name" value="Ribonuclease Z/Hydroxyacylglutathione hydrolase-like"/>
    <property type="match status" value="1"/>
</dbReference>
<keyword evidence="4" id="KW-1185">Reference proteome</keyword>
<dbReference type="EMBL" id="CM000606">
    <property type="protein sequence ID" value="EEC50896.1"/>
    <property type="molecule type" value="Genomic_DNA"/>
</dbReference>
<evidence type="ECO:0000313" key="3">
    <source>
        <dbReference type="EMBL" id="EEC50896.1"/>
    </source>
</evidence>
<reference evidence="3 4" key="1">
    <citation type="journal article" date="2008" name="Nature">
        <title>The Phaeodactylum genome reveals the evolutionary history of diatom genomes.</title>
        <authorList>
            <person name="Bowler C."/>
            <person name="Allen A.E."/>
            <person name="Badger J.H."/>
            <person name="Grimwood J."/>
            <person name="Jabbari K."/>
            <person name="Kuo A."/>
            <person name="Maheswari U."/>
            <person name="Martens C."/>
            <person name="Maumus F."/>
            <person name="Otillar R.P."/>
            <person name="Rayko E."/>
            <person name="Salamov A."/>
            <person name="Vandepoele K."/>
            <person name="Beszteri B."/>
            <person name="Gruber A."/>
            <person name="Heijde M."/>
            <person name="Katinka M."/>
            <person name="Mock T."/>
            <person name="Valentin K."/>
            <person name="Verret F."/>
            <person name="Berges J.A."/>
            <person name="Brownlee C."/>
            <person name="Cadoret J.P."/>
            <person name="Chiovitti A."/>
            <person name="Choi C.J."/>
            <person name="Coesel S."/>
            <person name="De Martino A."/>
            <person name="Detter J.C."/>
            <person name="Durkin C."/>
            <person name="Falciatore A."/>
            <person name="Fournet J."/>
            <person name="Haruta M."/>
            <person name="Huysman M.J."/>
            <person name="Jenkins B.D."/>
            <person name="Jiroutova K."/>
            <person name="Jorgensen R.E."/>
            <person name="Joubert Y."/>
            <person name="Kaplan A."/>
            <person name="Kroger N."/>
            <person name="Kroth P.G."/>
            <person name="La Roche J."/>
            <person name="Lindquist E."/>
            <person name="Lommer M."/>
            <person name="Martin-Jezequel V."/>
            <person name="Lopez P.J."/>
            <person name="Lucas S."/>
            <person name="Mangogna M."/>
            <person name="McGinnis K."/>
            <person name="Medlin L.K."/>
            <person name="Montsant A."/>
            <person name="Oudot-Le Secq M.P."/>
            <person name="Napoli C."/>
            <person name="Obornik M."/>
            <person name="Parker M.S."/>
            <person name="Petit J.L."/>
            <person name="Porcel B.M."/>
            <person name="Poulsen N."/>
            <person name="Robison M."/>
            <person name="Rychlewski L."/>
            <person name="Rynearson T.A."/>
            <person name="Schmutz J."/>
            <person name="Shapiro H."/>
            <person name="Siaut M."/>
            <person name="Stanley M."/>
            <person name="Sussman M.R."/>
            <person name="Taylor A.R."/>
            <person name="Vardi A."/>
            <person name="von Dassow P."/>
            <person name="Vyverman W."/>
            <person name="Willis A."/>
            <person name="Wyrwicz L.S."/>
            <person name="Rokhsar D.S."/>
            <person name="Weissenbach J."/>
            <person name="Armbrust E.V."/>
            <person name="Green B.R."/>
            <person name="Van de Peer Y."/>
            <person name="Grigoriev I.V."/>
        </authorList>
    </citation>
    <scope>NUCLEOTIDE SEQUENCE [LARGE SCALE GENOMIC DNA]</scope>
    <source>
        <strain evidence="3 4">CCAP 1055/1</strain>
    </source>
</reference>
<proteinExistence type="predicted"/>
<keyword evidence="1" id="KW-0472">Membrane</keyword>
<evidence type="ECO:0000256" key="1">
    <source>
        <dbReference type="SAM" id="Phobius"/>
    </source>
</evidence>
<dbReference type="AlphaFoldDB" id="B7FT20"/>
<dbReference type="HOGENOM" id="CLU_365828_0_0_1"/>
<dbReference type="RefSeq" id="XP_002178082.1">
    <property type="nucleotide sequence ID" value="XM_002178046.1"/>
</dbReference>
<dbReference type="Proteomes" id="UP000000759">
    <property type="component" value="Chromosome 2"/>
</dbReference>
<dbReference type="eggNOG" id="KOG0813">
    <property type="taxonomic scope" value="Eukaryota"/>
</dbReference>
<dbReference type="STRING" id="556484.B7FT20"/>
<dbReference type="PANTHER" id="PTHR11935">
    <property type="entry name" value="BETA LACTAMASE DOMAIN"/>
    <property type="match status" value="1"/>
</dbReference>
<dbReference type="InParanoid" id="B7FT20"/>
<dbReference type="PANTHER" id="PTHR11935:SF116">
    <property type="entry name" value="HYDROLASE PNKD-RELATED"/>
    <property type="match status" value="1"/>
</dbReference>
<reference evidence="4" key="2">
    <citation type="submission" date="2008-08" db="EMBL/GenBank/DDBJ databases">
        <authorList>
            <consortium name="Diatom Consortium"/>
            <person name="Grigoriev I."/>
            <person name="Grimwood J."/>
            <person name="Kuo A."/>
            <person name="Otillar R.P."/>
            <person name="Salamov A."/>
            <person name="Detter J.C."/>
            <person name="Lindquist E."/>
            <person name="Shapiro H."/>
            <person name="Lucas S."/>
            <person name="Glavina del Rio T."/>
            <person name="Pitluck S."/>
            <person name="Rokhsar D."/>
            <person name="Bowler C."/>
        </authorList>
    </citation>
    <scope>GENOME REANNOTATION</scope>
    <source>
        <strain evidence="4">CCAP 1055/1</strain>
    </source>
</reference>
<dbReference type="InterPro" id="IPR036866">
    <property type="entry name" value="RibonucZ/Hydroxyglut_hydro"/>
</dbReference>
<dbReference type="SMART" id="SM00849">
    <property type="entry name" value="Lactamase_B"/>
    <property type="match status" value="1"/>
</dbReference>
<feature type="domain" description="Metallo-beta-lactamase" evidence="2">
    <location>
        <begin position="260"/>
        <end position="448"/>
    </location>
</feature>
<name>B7FT20_PHATC</name>
<sequence>MLARSAKTCASAITLLLNSVRNFRIGQHPYHSQRTVQTAFDSTTTTPRALSFQEELFRAVDNWLLDASLFGRLRVTKRPVPSCRRFVAATRTLRSAGAIIGEQQPLLVRLSRNLPATSLDHTMTEEGVFFHRLRTWRHNPCLMRPVAAVVLLTMCLVGGVGILLAFPGVILGILVAPVAARMVYAVEFLYPTGLGRWAHFFIIRLAQKARSPKTDDKNGGFHSRAMETRVEVVPERVYIHPLPQLLDNLGHLVLCVPPRTIVAFVVDCGDAVAVVRQLEIISDIHYNKQPIQVQSIVSTHKHWDHTGGNEDLAQHAVVGEHLNLIIGGAVEGVPGCNFPVADGEFLPLPRHGLNDMQDLVSVEAVATPAHTRGSMTYLLRTREGSNAGVYMFTGDTMFSAGSGVPFEADVDKHQEETATKHGYSAIKASAAGYAVERCFAELLARCGYNGDRSNSLSSDKVMLFSGHEYTAELLIRQLSQSVGDSCNWKLFSPDYFFETVSQLYVAMHRRSLPHSSGKLLCVPSSLQRELYINPQFRSLRKRGEILSGAIRHWNDHFAMVKIAEDYGLFENPHSNGTANARSKDGPPLSSTTRQWNLAAQNINRQVFTTVYADDFNDVIERLESGRMSAAQASHVLKRMKTKLGTPSVNRRPIPNTLPSNRSVFKGLVGFVLLGSRPAALTLADARVLKLPPPTRATNNRIRISKIRLITVLTWLGLIEDNQEGRRLHAMIAQIWREALEFQGRVLGDLKLTVEDSSYNTVDVEGTSADDEVELGALKWVVYGLPWYGPKGNWCRPCAQPAIHYDPLHPVGRSNLPQHAGEMIRHDVFSCYLCRNATGCPLTDGSYSNTQTGESMRVHPSMNTINSTTCDEEGEAACIEVEMAASILKEA</sequence>
<dbReference type="GeneID" id="7197516"/>
<dbReference type="Pfam" id="PF00753">
    <property type="entry name" value="Lactamase_B"/>
    <property type="match status" value="1"/>
</dbReference>
<dbReference type="SUPFAM" id="SSF56281">
    <property type="entry name" value="Metallo-hydrolase/oxidoreductase"/>
    <property type="match status" value="1"/>
</dbReference>
<evidence type="ECO:0000313" key="4">
    <source>
        <dbReference type="Proteomes" id="UP000000759"/>
    </source>
</evidence>
<organism evidence="3 4">
    <name type="scientific">Phaeodactylum tricornutum (strain CCAP 1055/1)</name>
    <dbReference type="NCBI Taxonomy" id="556484"/>
    <lineage>
        <taxon>Eukaryota</taxon>
        <taxon>Sar</taxon>
        <taxon>Stramenopiles</taxon>
        <taxon>Ochrophyta</taxon>
        <taxon>Bacillariophyta</taxon>
        <taxon>Bacillariophyceae</taxon>
        <taxon>Bacillariophycidae</taxon>
        <taxon>Naviculales</taxon>
        <taxon>Phaeodactylaceae</taxon>
        <taxon>Phaeodactylum</taxon>
    </lineage>
</organism>
<evidence type="ECO:0000259" key="2">
    <source>
        <dbReference type="SMART" id="SM00849"/>
    </source>
</evidence>
<accession>B7FT20</accession>
<gene>
    <name evidence="3" type="ORF">PHATRDRAFT_43667</name>
</gene>
<dbReference type="InterPro" id="IPR001279">
    <property type="entry name" value="Metallo-B-lactamas"/>
</dbReference>
<feature type="transmembrane region" description="Helical" evidence="1">
    <location>
        <begin position="146"/>
        <end position="176"/>
    </location>
</feature>